<gene>
    <name evidence="4" type="ordered locus">trd_1245</name>
</gene>
<feature type="domain" description="Bacterial Pleckstrin homology" evidence="3">
    <location>
        <begin position="79"/>
        <end position="173"/>
    </location>
</feature>
<dbReference type="OrthoDB" id="159756at2"/>
<keyword evidence="1" id="KW-0812">Transmembrane</keyword>
<dbReference type="Pfam" id="PF10882">
    <property type="entry name" value="bPH_5"/>
    <property type="match status" value="1"/>
</dbReference>
<dbReference type="HOGENOM" id="CLU_775912_0_0_0"/>
<accession>B9L1I5</accession>
<organism evidence="4 5">
    <name type="scientific">Thermomicrobium roseum (strain ATCC 27502 / DSM 5159 / P-2)</name>
    <dbReference type="NCBI Taxonomy" id="309801"/>
    <lineage>
        <taxon>Bacteria</taxon>
        <taxon>Pseudomonadati</taxon>
        <taxon>Thermomicrobiota</taxon>
        <taxon>Thermomicrobia</taxon>
        <taxon>Thermomicrobiales</taxon>
        <taxon>Thermomicrobiaceae</taxon>
        <taxon>Thermomicrobium</taxon>
    </lineage>
</organism>
<dbReference type="InterPro" id="IPR027783">
    <property type="entry name" value="Bacterial_PH-related"/>
</dbReference>
<dbReference type="EMBL" id="CP001275">
    <property type="protein sequence ID" value="ACM06286.1"/>
    <property type="molecule type" value="Genomic_DNA"/>
</dbReference>
<dbReference type="RefSeq" id="WP_015922196.1">
    <property type="nucleotide sequence ID" value="NC_011959.1"/>
</dbReference>
<feature type="transmembrane region" description="Helical" evidence="1">
    <location>
        <begin position="53"/>
        <end position="77"/>
    </location>
</feature>
<dbReference type="InterPro" id="IPR012867">
    <property type="entry name" value="DUF1648"/>
</dbReference>
<dbReference type="AlphaFoldDB" id="B9L1I5"/>
<keyword evidence="5" id="KW-1185">Reference proteome</keyword>
<feature type="transmembrane region" description="Helical" evidence="1">
    <location>
        <begin position="280"/>
        <end position="301"/>
    </location>
</feature>
<evidence type="ECO:0000256" key="1">
    <source>
        <dbReference type="SAM" id="Phobius"/>
    </source>
</evidence>
<dbReference type="KEGG" id="tro:trd_1245"/>
<sequence length="332" mass="35511">MQGRGSVRYRARAAPSAGGLIGLALVVVFAATTVLALLGLLGVTPSTISQQVLWLVFLISGAATVLLVYLVIGYFSIGYDVTGETVRIRWGGRVDEVRIDRLTYAGPAAAVLGSSIPNWQPFWPGYYVGRLRTPLGPVRVVATQPVSRQLLLSTDAGHWAISPAQPVAFLDQLALARRRHDSDIGSVAIAGRDDLAAAGWTAAFPTLSEARQEARGRGLGTLVPRLGRDPLSLVLLGLALLLLASQFVFLLVQSSRLPEMLVLHWNAAGLPDRIGTRREVWILPIVATIVVFANVALAVLAASLERFAAWLLLGGTIIVLVLVWIALLVITL</sequence>
<dbReference type="STRING" id="309801.trd_1245"/>
<evidence type="ECO:0000259" key="3">
    <source>
        <dbReference type="Pfam" id="PF10882"/>
    </source>
</evidence>
<protein>
    <recommendedName>
        <fullName evidence="6">DUF1648 domain-containing protein</fullName>
    </recommendedName>
</protein>
<dbReference type="Proteomes" id="UP000000447">
    <property type="component" value="Chromosome"/>
</dbReference>
<evidence type="ECO:0000313" key="5">
    <source>
        <dbReference type="Proteomes" id="UP000000447"/>
    </source>
</evidence>
<name>B9L1I5_THERP</name>
<feature type="domain" description="DUF1648" evidence="2">
    <location>
        <begin position="242"/>
        <end position="287"/>
    </location>
</feature>
<feature type="transmembrane region" description="Helical" evidence="1">
    <location>
        <begin position="307"/>
        <end position="330"/>
    </location>
</feature>
<feature type="transmembrane region" description="Helical" evidence="1">
    <location>
        <begin position="231"/>
        <end position="252"/>
    </location>
</feature>
<dbReference type="eggNOG" id="ENOG5030TBJ">
    <property type="taxonomic scope" value="Bacteria"/>
</dbReference>
<feature type="transmembrane region" description="Helical" evidence="1">
    <location>
        <begin position="20"/>
        <end position="41"/>
    </location>
</feature>
<proteinExistence type="predicted"/>
<dbReference type="Pfam" id="PF07853">
    <property type="entry name" value="DUF1648"/>
    <property type="match status" value="1"/>
</dbReference>
<reference evidence="4 5" key="1">
    <citation type="journal article" date="2009" name="PLoS ONE">
        <title>Complete genome sequence of the aerobic CO-oxidizing thermophile Thermomicrobium roseum.</title>
        <authorList>
            <person name="Wu D."/>
            <person name="Raymond J."/>
            <person name="Wu M."/>
            <person name="Chatterji S."/>
            <person name="Ren Q."/>
            <person name="Graham J.E."/>
            <person name="Bryant D.A."/>
            <person name="Robb F."/>
            <person name="Colman A."/>
            <person name="Tallon L.J."/>
            <person name="Badger J.H."/>
            <person name="Madupu R."/>
            <person name="Ward N.L."/>
            <person name="Eisen J.A."/>
        </authorList>
    </citation>
    <scope>NUCLEOTIDE SEQUENCE [LARGE SCALE GENOMIC DNA]</scope>
    <source>
        <strain evidence="5">ATCC 27502 / DSM 5159 / P-2</strain>
    </source>
</reference>
<evidence type="ECO:0008006" key="6">
    <source>
        <dbReference type="Google" id="ProtNLM"/>
    </source>
</evidence>
<keyword evidence="1" id="KW-1133">Transmembrane helix</keyword>
<evidence type="ECO:0000259" key="2">
    <source>
        <dbReference type="Pfam" id="PF07853"/>
    </source>
</evidence>
<evidence type="ECO:0000313" key="4">
    <source>
        <dbReference type="EMBL" id="ACM06286.1"/>
    </source>
</evidence>
<keyword evidence="1" id="KW-0472">Membrane</keyword>